<reference evidence="12" key="2">
    <citation type="submission" date="2025-09" db="UniProtKB">
        <authorList>
            <consortium name="Ensembl"/>
        </authorList>
    </citation>
    <scope>IDENTIFICATION</scope>
</reference>
<evidence type="ECO:0000256" key="7">
    <source>
        <dbReference type="ARBA" id="ARBA00023157"/>
    </source>
</evidence>
<dbReference type="GO" id="GO:0008009">
    <property type="term" value="F:chemokine activity"/>
    <property type="evidence" value="ECO:0007669"/>
    <property type="project" value="InterPro"/>
</dbReference>
<evidence type="ECO:0000256" key="9">
    <source>
        <dbReference type="RuleBase" id="RU361150"/>
    </source>
</evidence>
<dbReference type="InParanoid" id="A0A3Q1FYW5"/>
<dbReference type="InterPro" id="IPR001811">
    <property type="entry name" value="Chemokine_IL8-like_dom"/>
</dbReference>
<dbReference type="PROSITE" id="PS00472">
    <property type="entry name" value="SMALL_CYTOKINES_CC"/>
    <property type="match status" value="1"/>
</dbReference>
<dbReference type="Gene3D" id="2.40.50.40">
    <property type="match status" value="1"/>
</dbReference>
<organism evidence="12 13">
    <name type="scientific">Acanthochromis polyacanthus</name>
    <name type="common">spiny chromis</name>
    <dbReference type="NCBI Taxonomy" id="80966"/>
    <lineage>
        <taxon>Eukaryota</taxon>
        <taxon>Metazoa</taxon>
        <taxon>Chordata</taxon>
        <taxon>Craniata</taxon>
        <taxon>Vertebrata</taxon>
        <taxon>Euteleostomi</taxon>
        <taxon>Actinopterygii</taxon>
        <taxon>Neopterygii</taxon>
        <taxon>Teleostei</taxon>
        <taxon>Neoteleostei</taxon>
        <taxon>Acanthomorphata</taxon>
        <taxon>Ovalentaria</taxon>
        <taxon>Pomacentridae</taxon>
        <taxon>Acanthochromis</taxon>
    </lineage>
</organism>
<dbReference type="Ensembl" id="ENSAPOT00000031045.1">
    <property type="protein sequence ID" value="ENSAPOP00000020812.1"/>
    <property type="gene ID" value="ENSAPOG00000024421.1"/>
</dbReference>
<dbReference type="GeneTree" id="ENSGT00940000174809"/>
<dbReference type="GO" id="GO:0006954">
    <property type="term" value="P:inflammatory response"/>
    <property type="evidence" value="ECO:0007669"/>
    <property type="project" value="UniProtKB-KW"/>
</dbReference>
<keyword evidence="4 9" id="KW-0202">Cytokine</keyword>
<dbReference type="GO" id="GO:0006955">
    <property type="term" value="P:immune response"/>
    <property type="evidence" value="ECO:0007669"/>
    <property type="project" value="InterPro"/>
</dbReference>
<dbReference type="InterPro" id="IPR000827">
    <property type="entry name" value="Chemokine_CC_CS"/>
</dbReference>
<feature type="domain" description="Chemokine interleukin-8-like" evidence="11">
    <location>
        <begin position="35"/>
        <end position="95"/>
    </location>
</feature>
<dbReference type="STRING" id="80966.ENSAPOP00000020812"/>
<dbReference type="Proteomes" id="UP000257200">
    <property type="component" value="Unplaced"/>
</dbReference>
<keyword evidence="6" id="KW-0732">Signal</keyword>
<dbReference type="InterPro" id="IPR036048">
    <property type="entry name" value="Interleukin_8-like_sf"/>
</dbReference>
<proteinExistence type="inferred from homology"/>
<comment type="subcellular location">
    <subcellularLocation>
        <location evidence="1 9">Secreted</location>
    </subcellularLocation>
</comment>
<dbReference type="SMART" id="SM00199">
    <property type="entry name" value="SCY"/>
    <property type="match status" value="1"/>
</dbReference>
<dbReference type="PANTHER" id="PTHR12015">
    <property type="entry name" value="SMALL INDUCIBLE CYTOKINE A"/>
    <property type="match status" value="1"/>
</dbReference>
<dbReference type="InterPro" id="IPR039809">
    <property type="entry name" value="Chemokine_b/g/d"/>
</dbReference>
<dbReference type="GO" id="GO:0005615">
    <property type="term" value="C:extracellular space"/>
    <property type="evidence" value="ECO:0007669"/>
    <property type="project" value="UniProtKB-KW"/>
</dbReference>
<name>A0A3Q1FYW5_9TELE</name>
<evidence type="ECO:0000256" key="10">
    <source>
        <dbReference type="SAM" id="MobiDB-lite"/>
    </source>
</evidence>
<keyword evidence="13" id="KW-1185">Reference proteome</keyword>
<reference evidence="12" key="1">
    <citation type="submission" date="2025-08" db="UniProtKB">
        <authorList>
            <consortium name="Ensembl"/>
        </authorList>
    </citation>
    <scope>IDENTIFICATION</scope>
</reference>
<evidence type="ECO:0000256" key="3">
    <source>
        <dbReference type="ARBA" id="ARBA00022500"/>
    </source>
</evidence>
<keyword evidence="7" id="KW-1015">Disulfide bond</keyword>
<evidence type="ECO:0000313" key="13">
    <source>
        <dbReference type="Proteomes" id="UP000257200"/>
    </source>
</evidence>
<keyword evidence="8" id="KW-0395">Inflammatory response</keyword>
<keyword evidence="3 9" id="KW-0145">Chemotaxis</keyword>
<evidence type="ECO:0000256" key="2">
    <source>
        <dbReference type="ARBA" id="ARBA00010868"/>
    </source>
</evidence>
<dbReference type="PANTHER" id="PTHR12015:SF108">
    <property type="entry name" value="C-C MOTIF CHEMOKINE 20"/>
    <property type="match status" value="1"/>
</dbReference>
<protein>
    <recommendedName>
        <fullName evidence="9">C-C motif chemokine</fullName>
    </recommendedName>
</protein>
<dbReference type="Pfam" id="PF00048">
    <property type="entry name" value="IL8"/>
    <property type="match status" value="1"/>
</dbReference>
<evidence type="ECO:0000259" key="11">
    <source>
        <dbReference type="SMART" id="SM00199"/>
    </source>
</evidence>
<evidence type="ECO:0000313" key="12">
    <source>
        <dbReference type="Ensembl" id="ENSAPOP00000020812.1"/>
    </source>
</evidence>
<evidence type="ECO:0000256" key="8">
    <source>
        <dbReference type="ARBA" id="ARBA00023198"/>
    </source>
</evidence>
<evidence type="ECO:0000256" key="4">
    <source>
        <dbReference type="ARBA" id="ARBA00022514"/>
    </source>
</evidence>
<feature type="region of interest" description="Disordered" evidence="10">
    <location>
        <begin position="102"/>
        <end position="136"/>
    </location>
</feature>
<evidence type="ECO:0000256" key="5">
    <source>
        <dbReference type="ARBA" id="ARBA00022525"/>
    </source>
</evidence>
<evidence type="ECO:0000256" key="1">
    <source>
        <dbReference type="ARBA" id="ARBA00004613"/>
    </source>
</evidence>
<comment type="similarity">
    <text evidence="2 9">Belongs to the intercrine beta (chemokine CC) family.</text>
</comment>
<feature type="compositionally biased region" description="Polar residues" evidence="10">
    <location>
        <begin position="112"/>
        <end position="122"/>
    </location>
</feature>
<dbReference type="SUPFAM" id="SSF54117">
    <property type="entry name" value="Interleukin 8-like chemokines"/>
    <property type="match status" value="1"/>
</dbReference>
<dbReference type="AlphaFoldDB" id="A0A3Q1FYW5"/>
<keyword evidence="5 9" id="KW-0964">Secreted</keyword>
<dbReference type="FunFam" id="2.40.50.40:FF:000012">
    <property type="entry name" value="C-C motif chemokine"/>
    <property type="match status" value="1"/>
</dbReference>
<accession>A0A3Q1FYW5</accession>
<evidence type="ECO:0000256" key="6">
    <source>
        <dbReference type="ARBA" id="ARBA00022729"/>
    </source>
</evidence>
<sequence length="136" mass="15041">LPHRPAERRTEGSSPSSASCSDWVLGRYTPVGARRPSCCTKYSKNPLDVQEIRGYREQSDTGVCRIKAIIFFTASRTKVCADPEAPWVKEALKFLSSKLKKMSKTGPAASGTPKSESDSFYNETEPFLNDTDIFGL</sequence>